<protein>
    <submittedName>
        <fullName evidence="1">Uncharacterized protein</fullName>
    </submittedName>
</protein>
<keyword evidence="2" id="KW-1185">Reference proteome</keyword>
<dbReference type="EMBL" id="LAFY01000349">
    <property type="protein sequence ID" value="KJX99454.1"/>
    <property type="molecule type" value="Genomic_DNA"/>
</dbReference>
<evidence type="ECO:0000313" key="2">
    <source>
        <dbReference type="Proteomes" id="UP000033647"/>
    </source>
</evidence>
<accession>A0A0F4GPW1</accession>
<sequence>MQTEDIIHTSRCTAVSGCQYITTSTAQHGTHTQAAQSRNASSFQATTRSCNRTKFRLLVLPRELRDLIYGFALLDKQAVSLCGTTFKLRPRQVAQWKLLSVCRQVRIEYQEAVDQSASLEVYDLTDTNPSPAEMTSLPAAASDITSLVVHLISDAVLQGISEMMPDKLWVDEILHLLPNLRSLSVSTHAPLTFSFGIARMEAELAAWMKLPLLHEFKVWDAFKEVEKLRTIEEHDSLSEREVLVMECPKEGGDWKDLDQLEINSAALKLVGIGEEGRFINTSPRPIPSITAAPNLQQAMVATHPRTTNAADAQRNIFRFFDLPRELRDMVYEYALVDGEPTNLCETKHKTRAVKLQPRNIARWNILTVCQQLKSEMGKVAGSRATLHVFDLVGDIPDANKVTSLPVAAARTSALVLHLIRANDKNGDEDYDLPEIQDHSLWIDKLSHLMPMLCTLTVIVHTHQEQTCGSAEIRALRGVLAPLLELAHLEKIEVHKAEDVLNMSSIENHDAATDNSLMVMKWSAVGGEWEEVQHETTAVDKPAG</sequence>
<name>A0A0F4GPW1_9PEZI</name>
<reference evidence="1 2" key="1">
    <citation type="submission" date="2015-03" db="EMBL/GenBank/DDBJ databases">
        <title>RNA-seq based gene annotation and comparative genomics of four Zymoseptoria species reveal species-specific pathogenicity related genes and transposable element activity.</title>
        <authorList>
            <person name="Grandaubert J."/>
            <person name="Bhattacharyya A."/>
            <person name="Stukenbrock E.H."/>
        </authorList>
    </citation>
    <scope>NUCLEOTIDE SEQUENCE [LARGE SCALE GENOMIC DNA]</scope>
    <source>
        <strain evidence="1 2">Zb18110</strain>
    </source>
</reference>
<dbReference type="InterPro" id="IPR038883">
    <property type="entry name" value="AN11006-like"/>
</dbReference>
<dbReference type="PANTHER" id="PTHR42085:SF8">
    <property type="entry name" value="F-BOX DOMAIN-CONTAINING PROTEIN"/>
    <property type="match status" value="1"/>
</dbReference>
<dbReference type="AlphaFoldDB" id="A0A0F4GPW1"/>
<comment type="caution">
    <text evidence="1">The sequence shown here is derived from an EMBL/GenBank/DDBJ whole genome shotgun (WGS) entry which is preliminary data.</text>
</comment>
<proteinExistence type="predicted"/>
<gene>
    <name evidence="1" type="ORF">TI39_contig357g00016</name>
</gene>
<dbReference type="OrthoDB" id="3636481at2759"/>
<dbReference type="Proteomes" id="UP000033647">
    <property type="component" value="Unassembled WGS sequence"/>
</dbReference>
<evidence type="ECO:0000313" key="1">
    <source>
        <dbReference type="EMBL" id="KJX99454.1"/>
    </source>
</evidence>
<dbReference type="PANTHER" id="PTHR42085">
    <property type="entry name" value="F-BOX DOMAIN-CONTAINING PROTEIN"/>
    <property type="match status" value="1"/>
</dbReference>
<organism evidence="1 2">
    <name type="scientific">Zymoseptoria brevis</name>
    <dbReference type="NCBI Taxonomy" id="1047168"/>
    <lineage>
        <taxon>Eukaryota</taxon>
        <taxon>Fungi</taxon>
        <taxon>Dikarya</taxon>
        <taxon>Ascomycota</taxon>
        <taxon>Pezizomycotina</taxon>
        <taxon>Dothideomycetes</taxon>
        <taxon>Dothideomycetidae</taxon>
        <taxon>Mycosphaerellales</taxon>
        <taxon>Mycosphaerellaceae</taxon>
        <taxon>Zymoseptoria</taxon>
    </lineage>
</organism>